<feature type="compositionally biased region" description="Low complexity" evidence="1">
    <location>
        <begin position="69"/>
        <end position="88"/>
    </location>
</feature>
<reference evidence="3" key="1">
    <citation type="submission" date="2021-02" db="EMBL/GenBank/DDBJ databases">
        <authorList>
            <person name="Dougan E. K."/>
            <person name="Rhodes N."/>
            <person name="Thang M."/>
            <person name="Chan C."/>
        </authorList>
    </citation>
    <scope>NUCLEOTIDE SEQUENCE</scope>
</reference>
<protein>
    <submittedName>
        <fullName evidence="3">LcsO protein</fullName>
    </submittedName>
</protein>
<feature type="domain" description="ABC1 atypical kinase-like" evidence="2">
    <location>
        <begin position="249"/>
        <end position="505"/>
    </location>
</feature>
<feature type="region of interest" description="Disordered" evidence="1">
    <location>
        <begin position="41"/>
        <end position="110"/>
    </location>
</feature>
<dbReference type="PANTHER" id="PTHR43173">
    <property type="entry name" value="ABC1 FAMILY PROTEIN"/>
    <property type="match status" value="1"/>
</dbReference>
<dbReference type="InterPro" id="IPR004147">
    <property type="entry name" value="ABC1_dom"/>
</dbReference>
<gene>
    <name evidence="3" type="primary">lcsO</name>
    <name evidence="3" type="ORF">SPIL2461_LOCUS18251</name>
</gene>
<feature type="compositionally biased region" description="Polar residues" evidence="1">
    <location>
        <begin position="98"/>
        <end position="109"/>
    </location>
</feature>
<dbReference type="Proteomes" id="UP000649617">
    <property type="component" value="Unassembled WGS sequence"/>
</dbReference>
<organism evidence="3 4">
    <name type="scientific">Symbiodinium pilosum</name>
    <name type="common">Dinoflagellate</name>
    <dbReference type="NCBI Taxonomy" id="2952"/>
    <lineage>
        <taxon>Eukaryota</taxon>
        <taxon>Sar</taxon>
        <taxon>Alveolata</taxon>
        <taxon>Dinophyceae</taxon>
        <taxon>Suessiales</taxon>
        <taxon>Symbiodiniaceae</taxon>
        <taxon>Symbiodinium</taxon>
    </lineage>
</organism>
<proteinExistence type="predicted"/>
<dbReference type="PANTHER" id="PTHR43173:SF37">
    <property type="entry name" value="ABC1 FAMILY PROTEIN C10F6.14C"/>
    <property type="match status" value="1"/>
</dbReference>
<dbReference type="Pfam" id="PF03109">
    <property type="entry name" value="ABC1"/>
    <property type="match status" value="1"/>
</dbReference>
<dbReference type="OrthoDB" id="427480at2759"/>
<dbReference type="AlphaFoldDB" id="A0A812W859"/>
<dbReference type="InterPro" id="IPR011009">
    <property type="entry name" value="Kinase-like_dom_sf"/>
</dbReference>
<sequence length="632" mass="70324">MHAAPDAAVGRCCRTILGDTATDELLGQLLRQHQKDDYDKYLQKSDYTQEPADLPSEATKEPEAQQAVTSESLETSGGGSLPPTSADSNAEEADASNHSEAVLSQSDTPATVEATAVDEPIPGAEEAAKDAAEEAESIARKEKLEAIVLGRKEVRDEASRERWKQVEDDDDSGDEALGILSSLGRSMSTWASVAFIGFSFTMSSDPTVAGRQIANLCRSKGGIYVKAAQSASSMDYAFPKEILEEFQSLQDSADAQPWSEIAERVEKHTPGGINMMYDSFSEDPVNAASIAQVHVAHRKTGDKVAVKILRRNMGKTFKHDVSDYLGLLGMYESATGIPVKWMMEWAMEELKKELDFRIEADLQEQCHKFLNTHRELQGRLTVPVLHSELCSRRLLVMEYIDGCKIINAPSYFDDWDYARDVPALHEALETWHAMQLFLTGCFHGDPHPGNVLVRRRSGSVPKGQSPFQVVVIDHGGYYTLDDETRKKYAEVWSMMDEPKNDAQKIARRARLKDIMAGWGVGHTSRFVIEQMFNGSFGAADPTASITENGEARRHRWNWMHQKTDDLGPPIFEDTSKMPPALMKAFGVGNFTRNAWSVLSKGRKELRGWDFCKVRVGIMIQWARKCPGARRAP</sequence>
<evidence type="ECO:0000313" key="4">
    <source>
        <dbReference type="Proteomes" id="UP000649617"/>
    </source>
</evidence>
<accession>A0A812W859</accession>
<name>A0A812W859_SYMPI</name>
<dbReference type="SUPFAM" id="SSF56112">
    <property type="entry name" value="Protein kinase-like (PK-like)"/>
    <property type="match status" value="1"/>
</dbReference>
<evidence type="ECO:0000313" key="3">
    <source>
        <dbReference type="EMBL" id="CAE7666513.1"/>
    </source>
</evidence>
<evidence type="ECO:0000259" key="2">
    <source>
        <dbReference type="Pfam" id="PF03109"/>
    </source>
</evidence>
<dbReference type="EMBL" id="CAJNIZ010043720">
    <property type="protein sequence ID" value="CAE7666513.1"/>
    <property type="molecule type" value="Genomic_DNA"/>
</dbReference>
<dbReference type="InterPro" id="IPR051130">
    <property type="entry name" value="Mito_struct-func_regulator"/>
</dbReference>
<keyword evidence="4" id="KW-1185">Reference proteome</keyword>
<evidence type="ECO:0000256" key="1">
    <source>
        <dbReference type="SAM" id="MobiDB-lite"/>
    </source>
</evidence>
<comment type="caution">
    <text evidence="3">The sequence shown here is derived from an EMBL/GenBank/DDBJ whole genome shotgun (WGS) entry which is preliminary data.</text>
</comment>